<keyword evidence="8" id="KW-0282">Flagellum</keyword>
<comment type="function">
    <text evidence="1 7">Assembles around the rod to form the L-ring and probably protects the motor/basal body from shearing forces during rotation.</text>
</comment>
<keyword evidence="3 7" id="KW-0732">Signal</keyword>
<dbReference type="PANTHER" id="PTHR34933">
    <property type="entry name" value="FLAGELLAR L-RING PROTEIN"/>
    <property type="match status" value="1"/>
</dbReference>
<dbReference type="EMBL" id="FMJD01000005">
    <property type="protein sequence ID" value="SCM74881.1"/>
    <property type="molecule type" value="Genomic_DNA"/>
</dbReference>
<comment type="similarity">
    <text evidence="2 7">Belongs to the FlgH family.</text>
</comment>
<dbReference type="PRINTS" id="PR01008">
    <property type="entry name" value="FLGLRINGFLGH"/>
</dbReference>
<keyword evidence="7" id="KW-0449">Lipoprotein</keyword>
<sequence>MKRALLLIAGLALAGCNTTNDLNTEPTMSRVGAALPLNALAPEPVMFRDPNSTYVRGGESLFRDSRAHQVGDVLTVVIRMDDKAELDNSSERSRVSSAGIGAGFGFSVDGDGSDASFDGSVNSNSRSKGAGAVERSEAIKVTLAAVVTSVLPNGNLIISGSQEMRVNFEMRVVNIQGIVRQRDISGNNVVPYEKIAEARISYGGRGRLTEVQQPGVLHQLYDRVAPF</sequence>
<evidence type="ECO:0000256" key="1">
    <source>
        <dbReference type="ARBA" id="ARBA00002591"/>
    </source>
</evidence>
<accession>A0A212LBD7</accession>
<evidence type="ECO:0000256" key="2">
    <source>
        <dbReference type="ARBA" id="ARBA00006929"/>
    </source>
</evidence>
<dbReference type="RefSeq" id="WP_288199853.1">
    <property type="nucleotide sequence ID" value="NZ_LT608334.1"/>
</dbReference>
<comment type="subcellular location">
    <subcellularLocation>
        <location evidence="7">Cell outer membrane</location>
        <topology evidence="7">Lipid-anchor</topology>
    </subcellularLocation>
    <subcellularLocation>
        <location evidence="7">Bacterial flagellum basal body</location>
    </subcellularLocation>
</comment>
<keyword evidence="6 7" id="KW-0998">Cell outer membrane</keyword>
<dbReference type="PANTHER" id="PTHR34933:SF1">
    <property type="entry name" value="FLAGELLAR L-RING PROTEIN"/>
    <property type="match status" value="1"/>
</dbReference>
<comment type="subunit">
    <text evidence="7">The basal body constitutes a major portion of the flagellar organelle and consists of four rings (L,P,S, and M) mounted on a central rod.</text>
</comment>
<evidence type="ECO:0000256" key="7">
    <source>
        <dbReference type="HAMAP-Rule" id="MF_00415"/>
    </source>
</evidence>
<gene>
    <name evidence="7 8" type="primary">flgH</name>
    <name evidence="8" type="ORF">KL86PLE_130386</name>
</gene>
<evidence type="ECO:0000256" key="4">
    <source>
        <dbReference type="ARBA" id="ARBA00023136"/>
    </source>
</evidence>
<evidence type="ECO:0000256" key="6">
    <source>
        <dbReference type="ARBA" id="ARBA00023237"/>
    </source>
</evidence>
<dbReference type="InterPro" id="IPR000527">
    <property type="entry name" value="Flag_Lring"/>
</dbReference>
<dbReference type="AlphaFoldDB" id="A0A212LBD7"/>
<keyword evidence="8" id="KW-0966">Cell projection</keyword>
<proteinExistence type="inferred from homology"/>
<evidence type="ECO:0000256" key="3">
    <source>
        <dbReference type="ARBA" id="ARBA00022729"/>
    </source>
</evidence>
<name>A0A212LBD7_9HYPH</name>
<dbReference type="HAMAP" id="MF_00415">
    <property type="entry name" value="FlgH"/>
    <property type="match status" value="1"/>
</dbReference>
<dbReference type="GO" id="GO:0009427">
    <property type="term" value="C:bacterial-type flagellum basal body, distal rod, L ring"/>
    <property type="evidence" value="ECO:0007669"/>
    <property type="project" value="InterPro"/>
</dbReference>
<keyword evidence="8" id="KW-0969">Cilium</keyword>
<dbReference type="Pfam" id="PF02107">
    <property type="entry name" value="FlgH"/>
    <property type="match status" value="1"/>
</dbReference>
<reference evidence="8" key="1">
    <citation type="submission" date="2016-08" db="EMBL/GenBank/DDBJ databases">
        <authorList>
            <person name="Seilhamer J.J."/>
        </authorList>
    </citation>
    <scope>NUCLEOTIDE SEQUENCE</scope>
    <source>
        <strain evidence="8">86</strain>
    </source>
</reference>
<organism evidence="8">
    <name type="scientific">uncultured Pleomorphomonas sp</name>
    <dbReference type="NCBI Taxonomy" id="442121"/>
    <lineage>
        <taxon>Bacteria</taxon>
        <taxon>Pseudomonadati</taxon>
        <taxon>Pseudomonadota</taxon>
        <taxon>Alphaproteobacteria</taxon>
        <taxon>Hyphomicrobiales</taxon>
        <taxon>Pleomorphomonadaceae</taxon>
        <taxon>Pleomorphomonas</taxon>
        <taxon>environmental samples</taxon>
    </lineage>
</organism>
<evidence type="ECO:0000256" key="5">
    <source>
        <dbReference type="ARBA" id="ARBA00023143"/>
    </source>
</evidence>
<dbReference type="GO" id="GO:0071973">
    <property type="term" value="P:bacterial-type flagellum-dependent cell motility"/>
    <property type="evidence" value="ECO:0007669"/>
    <property type="project" value="InterPro"/>
</dbReference>
<keyword evidence="5 7" id="KW-0975">Bacterial flagellum</keyword>
<dbReference type="GO" id="GO:0009279">
    <property type="term" value="C:cell outer membrane"/>
    <property type="evidence" value="ECO:0007669"/>
    <property type="project" value="UniProtKB-SubCell"/>
</dbReference>
<dbReference type="GO" id="GO:0003774">
    <property type="term" value="F:cytoskeletal motor activity"/>
    <property type="evidence" value="ECO:0007669"/>
    <property type="project" value="InterPro"/>
</dbReference>
<protein>
    <recommendedName>
        <fullName evidence="7">Flagellar L-ring protein</fullName>
    </recommendedName>
    <alternativeName>
        <fullName evidence="7">Basal body L-ring protein</fullName>
    </alternativeName>
</protein>
<dbReference type="PROSITE" id="PS51257">
    <property type="entry name" value="PROKAR_LIPOPROTEIN"/>
    <property type="match status" value="1"/>
</dbReference>
<keyword evidence="4 7" id="KW-0472">Membrane</keyword>
<evidence type="ECO:0000313" key="8">
    <source>
        <dbReference type="EMBL" id="SCM74881.1"/>
    </source>
</evidence>